<dbReference type="OrthoDB" id="3800401at2759"/>
<evidence type="ECO:0000256" key="1">
    <source>
        <dbReference type="ARBA" id="ARBA00022723"/>
    </source>
</evidence>
<protein>
    <submittedName>
        <fullName evidence="8">Uncharacterized protein</fullName>
    </submittedName>
</protein>
<evidence type="ECO:0000256" key="5">
    <source>
        <dbReference type="SAM" id="MobiDB-lite"/>
    </source>
</evidence>
<dbReference type="Pfam" id="PF13639">
    <property type="entry name" value="zf-RING_2"/>
    <property type="match status" value="1"/>
</dbReference>
<feature type="compositionally biased region" description="Basic and acidic residues" evidence="5">
    <location>
        <begin position="221"/>
        <end position="236"/>
    </location>
</feature>
<gene>
    <name evidence="8" type="ORF">K491DRAFT_678941</name>
</gene>
<dbReference type="InterPro" id="IPR013083">
    <property type="entry name" value="Znf_RING/FYVE/PHD"/>
</dbReference>
<evidence type="ECO:0000313" key="8">
    <source>
        <dbReference type="EMBL" id="KAF2655374.1"/>
    </source>
</evidence>
<feature type="region of interest" description="Disordered" evidence="5">
    <location>
        <begin position="141"/>
        <end position="253"/>
    </location>
</feature>
<feature type="compositionally biased region" description="Pro residues" evidence="5">
    <location>
        <begin position="150"/>
        <end position="166"/>
    </location>
</feature>
<dbReference type="SMART" id="SM00184">
    <property type="entry name" value="RING"/>
    <property type="match status" value="1"/>
</dbReference>
<dbReference type="InterPro" id="IPR011016">
    <property type="entry name" value="Znf_RING-CH"/>
</dbReference>
<sequence length="378" mass="43261">MCTMLENMLADVAKLAYESIGIFEEFRMSYTPNPFDRIPSSELGSERLDRYYNDEFYRDCANYERRHGRAGFEEAYLTWLRGSLTPNDHGHSSSSSRRETTRYRPHPPSESSSDDEFDYYGMGHDSYHMDHPTVDFSLRYSESRSYGPRPSRPPPSRPPPSRPPPSNRNSSRHMNGNSGGSRGIPVLRAGHPPSLYRNGMLHDMAPDRTEGRRSNHHAHREGHGRGSQSERPDERGHRHHHLSGPHGSHRHLAPRYHPHMPGGFNLGPEGWHLPEPYHDEMNIDTRDLQDVEVVATGRKIDITKYTKTVSDVPDDTTCGICLDGKEDGKVFVRPRKCQHLFHKDCLELWVNGTADNSEKCPTCRVPFCSEKRPRALRT</sequence>
<evidence type="ECO:0000256" key="4">
    <source>
        <dbReference type="PROSITE-ProRule" id="PRU00175"/>
    </source>
</evidence>
<keyword evidence="9" id="KW-1185">Reference proteome</keyword>
<keyword evidence="3" id="KW-0862">Zinc</keyword>
<feature type="domain" description="RING-CH-type" evidence="7">
    <location>
        <begin position="310"/>
        <end position="370"/>
    </location>
</feature>
<feature type="compositionally biased region" description="Basic residues" evidence="5">
    <location>
        <begin position="237"/>
        <end position="253"/>
    </location>
</feature>
<evidence type="ECO:0000313" key="9">
    <source>
        <dbReference type="Proteomes" id="UP000799324"/>
    </source>
</evidence>
<evidence type="ECO:0000256" key="3">
    <source>
        <dbReference type="ARBA" id="ARBA00022833"/>
    </source>
</evidence>
<name>A0A6A6T9W2_9PLEO</name>
<keyword evidence="1" id="KW-0479">Metal-binding</keyword>
<dbReference type="SMART" id="SM00744">
    <property type="entry name" value="RINGv"/>
    <property type="match status" value="1"/>
</dbReference>
<feature type="compositionally biased region" description="Basic and acidic residues" evidence="5">
    <location>
        <begin position="204"/>
        <end position="213"/>
    </location>
</feature>
<feature type="compositionally biased region" description="Basic and acidic residues" evidence="5">
    <location>
        <begin position="88"/>
        <end position="102"/>
    </location>
</feature>
<proteinExistence type="predicted"/>
<evidence type="ECO:0000259" key="7">
    <source>
        <dbReference type="PROSITE" id="PS51292"/>
    </source>
</evidence>
<dbReference type="PROSITE" id="PS50089">
    <property type="entry name" value="ZF_RING_2"/>
    <property type="match status" value="1"/>
</dbReference>
<dbReference type="PROSITE" id="PS51292">
    <property type="entry name" value="ZF_RING_CH"/>
    <property type="match status" value="1"/>
</dbReference>
<reference evidence="8" key="1">
    <citation type="journal article" date="2020" name="Stud. Mycol.">
        <title>101 Dothideomycetes genomes: a test case for predicting lifestyles and emergence of pathogens.</title>
        <authorList>
            <person name="Haridas S."/>
            <person name="Albert R."/>
            <person name="Binder M."/>
            <person name="Bloem J."/>
            <person name="Labutti K."/>
            <person name="Salamov A."/>
            <person name="Andreopoulos B."/>
            <person name="Baker S."/>
            <person name="Barry K."/>
            <person name="Bills G."/>
            <person name="Bluhm B."/>
            <person name="Cannon C."/>
            <person name="Castanera R."/>
            <person name="Culley D."/>
            <person name="Daum C."/>
            <person name="Ezra D."/>
            <person name="Gonzalez J."/>
            <person name="Henrissat B."/>
            <person name="Kuo A."/>
            <person name="Liang C."/>
            <person name="Lipzen A."/>
            <person name="Lutzoni F."/>
            <person name="Magnuson J."/>
            <person name="Mondo S."/>
            <person name="Nolan M."/>
            <person name="Ohm R."/>
            <person name="Pangilinan J."/>
            <person name="Park H.-J."/>
            <person name="Ramirez L."/>
            <person name="Alfaro M."/>
            <person name="Sun H."/>
            <person name="Tritt A."/>
            <person name="Yoshinaga Y."/>
            <person name="Zwiers L.-H."/>
            <person name="Turgeon B."/>
            <person name="Goodwin S."/>
            <person name="Spatafora J."/>
            <person name="Crous P."/>
            <person name="Grigoriev I."/>
        </authorList>
    </citation>
    <scope>NUCLEOTIDE SEQUENCE</scope>
    <source>
        <strain evidence="8">CBS 122681</strain>
    </source>
</reference>
<dbReference type="PANTHER" id="PTHR45969:SF69">
    <property type="entry name" value="FINGER DOMAIN PROTEIN, PUTATIVE (AFU_ORTHOLOGUE AFUA_3G12190)-RELATED"/>
    <property type="match status" value="1"/>
</dbReference>
<dbReference type="GO" id="GO:0008270">
    <property type="term" value="F:zinc ion binding"/>
    <property type="evidence" value="ECO:0007669"/>
    <property type="project" value="UniProtKB-KW"/>
</dbReference>
<dbReference type="InterPro" id="IPR001841">
    <property type="entry name" value="Znf_RING"/>
</dbReference>
<accession>A0A6A6T9W2</accession>
<dbReference type="SUPFAM" id="SSF57850">
    <property type="entry name" value="RING/U-box"/>
    <property type="match status" value="1"/>
</dbReference>
<dbReference type="EMBL" id="MU004350">
    <property type="protein sequence ID" value="KAF2655374.1"/>
    <property type="molecule type" value="Genomic_DNA"/>
</dbReference>
<dbReference type="AlphaFoldDB" id="A0A6A6T9W2"/>
<evidence type="ECO:0000256" key="2">
    <source>
        <dbReference type="ARBA" id="ARBA00022771"/>
    </source>
</evidence>
<dbReference type="GO" id="GO:0016567">
    <property type="term" value="P:protein ubiquitination"/>
    <property type="evidence" value="ECO:0007669"/>
    <property type="project" value="TreeGrafter"/>
</dbReference>
<evidence type="ECO:0000259" key="6">
    <source>
        <dbReference type="PROSITE" id="PS50089"/>
    </source>
</evidence>
<dbReference type="PANTHER" id="PTHR45969">
    <property type="entry name" value="RING ZINC FINGER PROTEIN-RELATED"/>
    <property type="match status" value="1"/>
</dbReference>
<feature type="region of interest" description="Disordered" evidence="5">
    <location>
        <begin position="84"/>
        <end position="119"/>
    </location>
</feature>
<feature type="domain" description="RING-type" evidence="6">
    <location>
        <begin position="318"/>
        <end position="364"/>
    </location>
</feature>
<organism evidence="8 9">
    <name type="scientific">Lophiostoma macrostomum CBS 122681</name>
    <dbReference type="NCBI Taxonomy" id="1314788"/>
    <lineage>
        <taxon>Eukaryota</taxon>
        <taxon>Fungi</taxon>
        <taxon>Dikarya</taxon>
        <taxon>Ascomycota</taxon>
        <taxon>Pezizomycotina</taxon>
        <taxon>Dothideomycetes</taxon>
        <taxon>Pleosporomycetidae</taxon>
        <taxon>Pleosporales</taxon>
        <taxon>Lophiostomataceae</taxon>
        <taxon>Lophiostoma</taxon>
    </lineage>
</organism>
<dbReference type="Proteomes" id="UP000799324">
    <property type="component" value="Unassembled WGS sequence"/>
</dbReference>
<dbReference type="Gene3D" id="3.30.40.10">
    <property type="entry name" value="Zinc/RING finger domain, C3HC4 (zinc finger)"/>
    <property type="match status" value="1"/>
</dbReference>
<dbReference type="GO" id="GO:0061630">
    <property type="term" value="F:ubiquitin protein ligase activity"/>
    <property type="evidence" value="ECO:0007669"/>
    <property type="project" value="TreeGrafter"/>
</dbReference>
<keyword evidence="2 4" id="KW-0863">Zinc-finger</keyword>